<dbReference type="Gene3D" id="1.10.630.10">
    <property type="entry name" value="Cytochrome P450"/>
    <property type="match status" value="2"/>
</dbReference>
<evidence type="ECO:0000256" key="5">
    <source>
        <dbReference type="ARBA" id="ARBA00010617"/>
    </source>
</evidence>
<comment type="caution">
    <text evidence="15">The sequence shown here is derived from an EMBL/GenBank/DDBJ whole genome shotgun (WGS) entry which is preliminary data.</text>
</comment>
<dbReference type="GO" id="GO:0005789">
    <property type="term" value="C:endoplasmic reticulum membrane"/>
    <property type="evidence" value="ECO:0007669"/>
    <property type="project" value="UniProtKB-SubCell"/>
</dbReference>
<dbReference type="GO" id="GO:0004497">
    <property type="term" value="F:monooxygenase activity"/>
    <property type="evidence" value="ECO:0007669"/>
    <property type="project" value="UniProtKB-KW"/>
</dbReference>
<dbReference type="OrthoDB" id="1470350at2759"/>
<evidence type="ECO:0000256" key="12">
    <source>
        <dbReference type="ARBA" id="ARBA00023033"/>
    </source>
</evidence>
<dbReference type="PROSITE" id="PS00086">
    <property type="entry name" value="CYTOCHROME_P450"/>
    <property type="match status" value="2"/>
</dbReference>
<gene>
    <name evidence="15" type="ORF">PVAND_011041</name>
</gene>
<dbReference type="InterPro" id="IPR002401">
    <property type="entry name" value="Cyt_P450_E_grp-I"/>
</dbReference>
<dbReference type="InterPro" id="IPR036396">
    <property type="entry name" value="Cyt_P450_sf"/>
</dbReference>
<evidence type="ECO:0000256" key="13">
    <source>
        <dbReference type="ARBA" id="ARBA00023136"/>
    </source>
</evidence>
<evidence type="ECO:0008006" key="17">
    <source>
        <dbReference type="Google" id="ProtNLM"/>
    </source>
</evidence>
<comment type="similarity">
    <text evidence="5">Belongs to the cytochrome P450 family.</text>
</comment>
<dbReference type="Pfam" id="PF00067">
    <property type="entry name" value="p450"/>
    <property type="match status" value="3"/>
</dbReference>
<keyword evidence="10" id="KW-0560">Oxidoreductase</keyword>
<evidence type="ECO:0000256" key="2">
    <source>
        <dbReference type="ARBA" id="ARBA00003690"/>
    </source>
</evidence>
<dbReference type="GO" id="GO:0020037">
    <property type="term" value="F:heme binding"/>
    <property type="evidence" value="ECO:0007669"/>
    <property type="project" value="InterPro"/>
</dbReference>
<comment type="subcellular location">
    <subcellularLocation>
        <location evidence="4">Endoplasmic reticulum membrane</location>
        <topology evidence="4">Peripheral membrane protein</topology>
    </subcellularLocation>
    <subcellularLocation>
        <location evidence="3">Microsome membrane</location>
        <topology evidence="3">Peripheral membrane protein</topology>
    </subcellularLocation>
</comment>
<keyword evidence="6 14" id="KW-0349">Heme</keyword>
<dbReference type="PANTHER" id="PTHR24291">
    <property type="entry name" value="CYTOCHROME P450 FAMILY 4"/>
    <property type="match status" value="1"/>
</dbReference>
<keyword evidence="16" id="KW-1185">Reference proteome</keyword>
<dbReference type="PANTHER" id="PTHR24291:SF189">
    <property type="entry name" value="CYTOCHROME P450 4C3-RELATED"/>
    <property type="match status" value="1"/>
</dbReference>
<evidence type="ECO:0000256" key="6">
    <source>
        <dbReference type="ARBA" id="ARBA00022617"/>
    </source>
</evidence>
<organism evidence="15 16">
    <name type="scientific">Polypedilum vanderplanki</name>
    <name type="common">Sleeping chironomid midge</name>
    <dbReference type="NCBI Taxonomy" id="319348"/>
    <lineage>
        <taxon>Eukaryota</taxon>
        <taxon>Metazoa</taxon>
        <taxon>Ecdysozoa</taxon>
        <taxon>Arthropoda</taxon>
        <taxon>Hexapoda</taxon>
        <taxon>Insecta</taxon>
        <taxon>Pterygota</taxon>
        <taxon>Neoptera</taxon>
        <taxon>Endopterygota</taxon>
        <taxon>Diptera</taxon>
        <taxon>Nematocera</taxon>
        <taxon>Chironomoidea</taxon>
        <taxon>Chironomidae</taxon>
        <taxon>Chironominae</taxon>
        <taxon>Polypedilum</taxon>
        <taxon>Polypedilum</taxon>
    </lineage>
</organism>
<keyword evidence="13" id="KW-0472">Membrane</keyword>
<evidence type="ECO:0000256" key="10">
    <source>
        <dbReference type="ARBA" id="ARBA00023002"/>
    </source>
</evidence>
<keyword evidence="7 14" id="KW-0479">Metal-binding</keyword>
<dbReference type="Proteomes" id="UP001107558">
    <property type="component" value="Chromosome 1"/>
</dbReference>
<evidence type="ECO:0000256" key="11">
    <source>
        <dbReference type="ARBA" id="ARBA00023004"/>
    </source>
</evidence>
<dbReference type="GO" id="GO:0005506">
    <property type="term" value="F:iron ion binding"/>
    <property type="evidence" value="ECO:0007669"/>
    <property type="project" value="InterPro"/>
</dbReference>
<evidence type="ECO:0000256" key="1">
    <source>
        <dbReference type="ARBA" id="ARBA00001971"/>
    </source>
</evidence>
<dbReference type="EMBL" id="JADBJN010000001">
    <property type="protein sequence ID" value="KAG5681625.1"/>
    <property type="molecule type" value="Genomic_DNA"/>
</dbReference>
<evidence type="ECO:0000256" key="3">
    <source>
        <dbReference type="ARBA" id="ARBA00004174"/>
    </source>
</evidence>
<dbReference type="PRINTS" id="PR00463">
    <property type="entry name" value="EP450I"/>
</dbReference>
<evidence type="ECO:0000313" key="15">
    <source>
        <dbReference type="EMBL" id="KAG5681625.1"/>
    </source>
</evidence>
<evidence type="ECO:0000256" key="14">
    <source>
        <dbReference type="PIRSR" id="PIRSR602401-1"/>
    </source>
</evidence>
<dbReference type="InterPro" id="IPR017972">
    <property type="entry name" value="Cyt_P450_CS"/>
</dbReference>
<reference evidence="15" key="1">
    <citation type="submission" date="2021-03" db="EMBL/GenBank/DDBJ databases">
        <title>Chromosome level genome of the anhydrobiotic midge Polypedilum vanderplanki.</title>
        <authorList>
            <person name="Yoshida Y."/>
            <person name="Kikawada T."/>
            <person name="Gusev O."/>
        </authorList>
    </citation>
    <scope>NUCLEOTIDE SEQUENCE</scope>
    <source>
        <strain evidence="15">NIAS01</strain>
        <tissue evidence="15">Whole body or cell culture</tissue>
    </source>
</reference>
<protein>
    <recommendedName>
        <fullName evidence="17">Cytochrome P450</fullName>
    </recommendedName>
</protein>
<feature type="binding site" description="axial binding residue" evidence="14">
    <location>
        <position position="236"/>
    </location>
    <ligand>
        <name>heme</name>
        <dbReference type="ChEBI" id="CHEBI:30413"/>
    </ligand>
    <ligandPart>
        <name>Fe</name>
        <dbReference type="ChEBI" id="CHEBI:18248"/>
    </ligandPart>
</feature>
<keyword evidence="11 14" id="KW-0408">Iron</keyword>
<name>A0A9J6CHF4_POLVA</name>
<proteinExistence type="inferred from homology"/>
<comment type="cofactor">
    <cofactor evidence="1 14">
        <name>heme</name>
        <dbReference type="ChEBI" id="CHEBI:30413"/>
    </cofactor>
</comment>
<keyword evidence="9" id="KW-0492">Microsome</keyword>
<dbReference type="SUPFAM" id="SSF48264">
    <property type="entry name" value="Cytochrome P450"/>
    <property type="match status" value="2"/>
</dbReference>
<dbReference type="PRINTS" id="PR00385">
    <property type="entry name" value="P450"/>
</dbReference>
<comment type="function">
    <text evidence="2">May be involved in the metabolism of insect hormones and in the breakdown of synthetic insecticides.</text>
</comment>
<keyword evidence="8" id="KW-0256">Endoplasmic reticulum</keyword>
<dbReference type="InterPro" id="IPR001128">
    <property type="entry name" value="Cyt_P450"/>
</dbReference>
<accession>A0A9J6CHF4</accession>
<dbReference type="InterPro" id="IPR050196">
    <property type="entry name" value="Cytochrome_P450_Monoox"/>
</dbReference>
<dbReference type="AlphaFoldDB" id="A0A9J6CHF4"/>
<evidence type="ECO:0000256" key="9">
    <source>
        <dbReference type="ARBA" id="ARBA00022848"/>
    </source>
</evidence>
<dbReference type="GO" id="GO:0016705">
    <property type="term" value="F:oxidoreductase activity, acting on paired donors, with incorporation or reduction of molecular oxygen"/>
    <property type="evidence" value="ECO:0007669"/>
    <property type="project" value="InterPro"/>
</dbReference>
<evidence type="ECO:0000256" key="8">
    <source>
        <dbReference type="ARBA" id="ARBA00022824"/>
    </source>
</evidence>
<keyword evidence="12" id="KW-0503">Monooxygenase</keyword>
<evidence type="ECO:0000256" key="7">
    <source>
        <dbReference type="ARBA" id="ARBA00022723"/>
    </source>
</evidence>
<sequence length="810" mass="94924">MTNYYRDEMQVRSVCYSSADRLITAKREALAPDFDYNANSNFIEQHVKHNYINRNEPTLPKDEDIPARKIFIDHVICNDTKFTDSEIRDHVYTVVAAGSETTALQTAHTIMLLATHQEIQDRVATEIKEVFYSEDVEISYDNIVKLEYLERVIKESLRLCPVVPIIGRETQATLKLDDYEIPAGITLLINFYTLHRRPDIWGDDAEEFNPDHFLPEFVEKRHPYSFLPFNGGQRNCIGYRYAMIALKIILVHLLRRYKFNTSMTYKDLRFRTDINLKLCTEHLWHFEHKKFYKFADKIPSAKNYGILGHGPHFLGKNDEGRFKLLHELCLKFDHLIKLWLGPAILWVLVNDPKTIQKVLLSPVCLEKPFFYKFLRLDSGLISARYDVWKIHRKSLNYSFNLKILQTFIPIFIENSQKLVNDLAVNIGKRKEFDMLAYTSKSALNMICGTSFGLDIKNIALSDDVFHALEKLNRAISARSQSFFLYSEPIYRMSRYYRDEMESRSVCYSSADMIIKVKRKALEDEESVNNNQIDRENYEDELYRETIERFPELRALKKEDIINQIKATFNKNKKKSTITEEDENMPTRKIFIDHVICNDTKFNDSEVRDHVYTVVAAGSETTALQTAHTIMLLATHQEIQNRVAAEIKEVFYSDDIEISYDNIVKLEYLERVIKESLRLCPVVPVIGRETQAPIKLDDDIEIPAGITLLINFYTLHRRPDIWGDDAEEFNPDHFLPEFVEKRHPYSFLPFSGGQRNCIGYRYAMIALKIILVHLLRRYKFNTSMTYKDLRFRTDINLKLCTKHLVSIELRD</sequence>
<evidence type="ECO:0000313" key="16">
    <source>
        <dbReference type="Proteomes" id="UP001107558"/>
    </source>
</evidence>
<evidence type="ECO:0000256" key="4">
    <source>
        <dbReference type="ARBA" id="ARBA00004406"/>
    </source>
</evidence>